<dbReference type="GO" id="GO:0005096">
    <property type="term" value="F:GTPase activator activity"/>
    <property type="evidence" value="ECO:0007669"/>
    <property type="project" value="InterPro"/>
</dbReference>
<organism evidence="1 2">
    <name type="scientific">Leptomonas seymouri</name>
    <dbReference type="NCBI Taxonomy" id="5684"/>
    <lineage>
        <taxon>Eukaryota</taxon>
        <taxon>Discoba</taxon>
        <taxon>Euglenozoa</taxon>
        <taxon>Kinetoplastea</taxon>
        <taxon>Metakinetoplastina</taxon>
        <taxon>Trypanosomatida</taxon>
        <taxon>Trypanosomatidae</taxon>
        <taxon>Leishmaniinae</taxon>
        <taxon>Leptomonas</taxon>
    </lineage>
</organism>
<dbReference type="GO" id="GO:0006913">
    <property type="term" value="P:nucleocytoplasmic transport"/>
    <property type="evidence" value="ECO:0007669"/>
    <property type="project" value="TreeGrafter"/>
</dbReference>
<keyword evidence="1" id="KW-0966">Cell projection</keyword>
<dbReference type="EMBL" id="LJSK01000050">
    <property type="protein sequence ID" value="KPI88433.1"/>
    <property type="molecule type" value="Genomic_DNA"/>
</dbReference>
<reference evidence="1 2" key="1">
    <citation type="journal article" date="2015" name="PLoS Pathog.">
        <title>Leptomonas seymouri: Adaptations to the Dixenous Life Cycle Analyzed by Genome Sequencing, Transcriptome Profiling and Co-infection with Leishmania donovani.</title>
        <authorList>
            <person name="Kraeva N."/>
            <person name="Butenko A."/>
            <person name="Hlavacova J."/>
            <person name="Kostygov A."/>
            <person name="Myskova J."/>
            <person name="Grybchuk D."/>
            <person name="Lestinova T."/>
            <person name="Votypka J."/>
            <person name="Volf P."/>
            <person name="Opperdoes F."/>
            <person name="Flegontov P."/>
            <person name="Lukes J."/>
            <person name="Yurchenko V."/>
        </authorList>
    </citation>
    <scope>NUCLEOTIDE SEQUENCE [LARGE SCALE GENOMIC DNA]</scope>
    <source>
        <strain evidence="1 2">ATCC 30220</strain>
    </source>
</reference>
<protein>
    <submittedName>
        <fullName evidence="1">Putative paraflagellar rod component</fullName>
    </submittedName>
</protein>
<dbReference type="OMA" id="NDETQFR"/>
<dbReference type="GO" id="GO:0031267">
    <property type="term" value="F:small GTPase binding"/>
    <property type="evidence" value="ECO:0007669"/>
    <property type="project" value="TreeGrafter"/>
</dbReference>
<comment type="caution">
    <text evidence="1">The sequence shown here is derived from an EMBL/GenBank/DDBJ whole genome shotgun (WGS) entry which is preliminary data.</text>
</comment>
<keyword evidence="1" id="KW-0282">Flagellum</keyword>
<evidence type="ECO:0000313" key="2">
    <source>
        <dbReference type="Proteomes" id="UP000038009"/>
    </source>
</evidence>
<dbReference type="OrthoDB" id="120976at2759"/>
<dbReference type="VEuPathDB" id="TriTrypDB:Lsey_0050_0040"/>
<proteinExistence type="predicted"/>
<dbReference type="PANTHER" id="PTHR24113:SF15">
    <property type="entry name" value="NACHT DOMAIN-CONTAINING PROTEIN"/>
    <property type="match status" value="1"/>
</dbReference>
<dbReference type="InterPro" id="IPR027038">
    <property type="entry name" value="RanGap"/>
</dbReference>
<dbReference type="Proteomes" id="UP000038009">
    <property type="component" value="Unassembled WGS sequence"/>
</dbReference>
<dbReference type="SMART" id="SM00368">
    <property type="entry name" value="LRR_RI"/>
    <property type="match status" value="12"/>
</dbReference>
<keyword evidence="1" id="KW-0969">Cilium</keyword>
<evidence type="ECO:0000313" key="1">
    <source>
        <dbReference type="EMBL" id="KPI88433.1"/>
    </source>
</evidence>
<dbReference type="SUPFAM" id="SSF52047">
    <property type="entry name" value="RNI-like"/>
    <property type="match status" value="3"/>
</dbReference>
<dbReference type="InterPro" id="IPR032675">
    <property type="entry name" value="LRR_dom_sf"/>
</dbReference>
<dbReference type="GO" id="GO:0005829">
    <property type="term" value="C:cytosol"/>
    <property type="evidence" value="ECO:0007669"/>
    <property type="project" value="TreeGrafter"/>
</dbReference>
<dbReference type="GO" id="GO:0048471">
    <property type="term" value="C:perinuclear region of cytoplasm"/>
    <property type="evidence" value="ECO:0007669"/>
    <property type="project" value="TreeGrafter"/>
</dbReference>
<dbReference type="Gene3D" id="3.80.10.10">
    <property type="entry name" value="Ribonuclease Inhibitor"/>
    <property type="match status" value="7"/>
</dbReference>
<keyword evidence="2" id="KW-1185">Reference proteome</keyword>
<dbReference type="AlphaFoldDB" id="A0A0N1PFA2"/>
<dbReference type="GO" id="GO:0005634">
    <property type="term" value="C:nucleus"/>
    <property type="evidence" value="ECO:0007669"/>
    <property type="project" value="TreeGrafter"/>
</dbReference>
<dbReference type="InterPro" id="IPR001611">
    <property type="entry name" value="Leu-rich_rpt"/>
</dbReference>
<sequence length="1079" mass="118068">MTDEAFKNVLTDITKKGVAHVDCAGLGLNDDQFDLLLTAMEHAPLPTTTLNVSKNCITSAGVPFLLRYLEYHQVDEVVLSDNQIGEDAALSFLTIFEKKRAIKLLDLRNNECSKMTAVRLLYLSRGEKYVPEIRQALFSGKATRISFSGLLYSELERDLLQYLLVETTGLQSVDFSGVDVSGSVITVIGNFIKSCKLSELCLRDCMLTNDAVMKLITTADLPNHQYIKSLDLSSNINLSNSLVQKLLTELFDKNNHITTCDLTDTSITTLYRNQVQKDCELNKEPPAIKNAVVKLRNSAPSAVDINLQWDGPLPTCMNYLAEPLAQSTIVEHLNISNSLVDDTALELLAQSLLRNTSLKVLELANCNFTVAGVTALFGTLSRGRCSVQEVNIANNNLGEDSVQYIVAALQANPKLAIINVDVNPSISEASVQAISGLTLINRAPPQIRSILPSIENNARDVTAIDFSSNKVVVNDDSAWLLSQALCSNTVVRSLNLSHNTIGDKGAAYLATLFRQNASLTHLDLSSNSIGNRGTQALCEALYVNHGLQVLNLSNNMMDLDGVNTFTDVLRKNHTLREVNLTKTRVPENFAAELQVACRLNRECHTVKNAYYALYDNDVSLSQLKLHSITEDRVVDDESMQVVCTALRSKAFVHEVVASGNKIGAAGCAQLASVLSADMCRISRLDLSNNPIDDIAAAELAKCFSHNNTLTTIDLRQTNVTDSGAAMLAKSVETNSTLFALYLPDHVRGNGPELLDRNLALNCGPQEVKETILALDAGAVMERVDLSQLTDVPIVDNICHILCTSLMSNKNLQTLNLSYNSITTASVPFIVEVVESCPALFHLDLSHNKIDERGAKEIVSCLERVSHLRSVLLTDNDITNETNTRVMQLVAMNLGSAKLKLLVLSSERGEMLDAEIDLNGQSTAHQLTDEEVVVLTGVMRNRTEIKSLDLGNNKISDVGCIALAEVLRVNHSLEALNLAGNDIGANGGEALYFALKINPQLVCLNLDRTAVPREVVEDIDSLLHVNQTVYKERTDMEGMKVHEVSDDIQFRSTDYHAAQTAILGREAIHNCKQADALLLE</sequence>
<gene>
    <name evidence="1" type="ORF">ABL78_2446</name>
</gene>
<name>A0A0N1PFA2_LEPSE</name>
<accession>A0A0N1PFA2</accession>
<dbReference type="PANTHER" id="PTHR24113">
    <property type="entry name" value="RAN GTPASE-ACTIVATING PROTEIN 1"/>
    <property type="match status" value="1"/>
</dbReference>
<dbReference type="Pfam" id="PF13516">
    <property type="entry name" value="LRR_6"/>
    <property type="match status" value="8"/>
</dbReference>